<dbReference type="InterPro" id="IPR019406">
    <property type="entry name" value="APLF_PBZ"/>
</dbReference>
<feature type="compositionally biased region" description="Basic and acidic residues" evidence="6">
    <location>
        <begin position="59"/>
        <end position="76"/>
    </location>
</feature>
<feature type="compositionally biased region" description="Basic and acidic residues" evidence="6">
    <location>
        <begin position="697"/>
        <end position="709"/>
    </location>
</feature>
<feature type="compositionally biased region" description="Basic residues" evidence="6">
    <location>
        <begin position="31"/>
        <end position="42"/>
    </location>
</feature>
<sequence length="860" mass="96831">MVTPDEEYDQFVKDPRSECKFGVTCYQKNSLHHQKYKHPPKKRQAEDTLGDLSKKKKLEVKESSTSEVRVEEPEHKRDQSIGKHIFIEDARTFIKEKFLVDMPNDFYSFWEFCKLLSKNDPTNAFASADLYLVGPYDVLAGKFSDTDKAQDDYLIHWRYYCDPPEIQTVLKGNDSSEYHIGYFRDDPKALPVFLASNDSKKNGEFTCMGGNIYAAVCQYLETYKKTCDPFKKLNINKLHTNLKKHANNLEFNLDTKTDNINERNKKILVRSFNKLGLVVPYDQKTQLGYRNLCIGNIELKKLLDRVAKASPQQRDKVMSAVQPVLTATSIATDECDFGTGIELGWNILAHGKIYSRKNVGFVQIVMSARQNASFGAATSSLEPPTTANTITTPEPISSTISDREQIKIDFYHTYDAMTGIRIAATLGGFFGLMVILVVYKSKSKTEKALEDPKLAAAAVAQAEEEEQRQIQAAIEATVYQEMNPRNARRSLDISNSPAASWVRNARRYSAIGGYSSLIEPITRASPRLPCFIDEDSPPDEDELEDSSYNRYLNVPRRSSNITCSSSDSSYLERRGSSVILGLPAVPAHKSYQYRRQSSPVPEQYDFYYPIDIRVIQPTPGGSPCGSDRALYDNVRITNSIKRAPLASISSCNSSLVADYPDLEMHSLDSDSVFHEDECPDTEDEVDPFSTDSEASDGVEHPWLRRDSKRSLKRQKRSSFKNRRVSIPCISENIPVISEHRESDFEIKPTTSQYSSKLEEFAVTTASEFRVSVSEHELSYTEKTPFIREKSLSIGEDNAHLLAPLHRPPYPLPSDKSLDSLTLVGSGHGSTVTLPTLPLAERSPSSGTLKKEGSWSQETLF</sequence>
<organism evidence="9 10">
    <name type="scientific">Aquatica leii</name>
    <dbReference type="NCBI Taxonomy" id="1421715"/>
    <lineage>
        <taxon>Eukaryota</taxon>
        <taxon>Metazoa</taxon>
        <taxon>Ecdysozoa</taxon>
        <taxon>Arthropoda</taxon>
        <taxon>Hexapoda</taxon>
        <taxon>Insecta</taxon>
        <taxon>Pterygota</taxon>
        <taxon>Neoptera</taxon>
        <taxon>Endopterygota</taxon>
        <taxon>Coleoptera</taxon>
        <taxon>Polyphaga</taxon>
        <taxon>Elateriformia</taxon>
        <taxon>Elateroidea</taxon>
        <taxon>Lampyridae</taxon>
        <taxon>Luciolinae</taxon>
        <taxon>Aquatica</taxon>
    </lineage>
</organism>
<keyword evidence="5" id="KW-0539">Nucleus</keyword>
<evidence type="ECO:0000313" key="10">
    <source>
        <dbReference type="Proteomes" id="UP001353858"/>
    </source>
</evidence>
<gene>
    <name evidence="9" type="ORF">RN001_002897</name>
</gene>
<feature type="region of interest" description="Disordered" evidence="6">
    <location>
        <begin position="31"/>
        <end position="76"/>
    </location>
</feature>
<evidence type="ECO:0000256" key="2">
    <source>
        <dbReference type="ARBA" id="ARBA00004286"/>
    </source>
</evidence>
<evidence type="ECO:0000256" key="1">
    <source>
        <dbReference type="ARBA" id="ARBA00004123"/>
    </source>
</evidence>
<keyword evidence="7" id="KW-0472">Membrane</keyword>
<feature type="domain" description="PBZ-type" evidence="8">
    <location>
        <begin position="16"/>
        <end position="41"/>
    </location>
</feature>
<reference evidence="10" key="1">
    <citation type="submission" date="2023-01" db="EMBL/GenBank/DDBJ databases">
        <title>Key to firefly adult light organ development and bioluminescence: homeobox transcription factors regulate luciferase expression and transportation to peroxisome.</title>
        <authorList>
            <person name="Fu X."/>
        </authorList>
    </citation>
    <scope>NUCLEOTIDE SEQUENCE [LARGE SCALE GENOMIC DNA]</scope>
</reference>
<feature type="compositionally biased region" description="Acidic residues" evidence="6">
    <location>
        <begin position="677"/>
        <end position="686"/>
    </location>
</feature>
<dbReference type="Pfam" id="PF10283">
    <property type="entry name" value="zf-CCHH"/>
    <property type="match status" value="1"/>
</dbReference>
<evidence type="ECO:0000256" key="5">
    <source>
        <dbReference type="ARBA" id="ARBA00023242"/>
    </source>
</evidence>
<dbReference type="GO" id="GO:0005694">
    <property type="term" value="C:chromosome"/>
    <property type="evidence" value="ECO:0007669"/>
    <property type="project" value="UniProtKB-SubCell"/>
</dbReference>
<dbReference type="Proteomes" id="UP001353858">
    <property type="component" value="Unassembled WGS sequence"/>
</dbReference>
<dbReference type="GO" id="GO:0005634">
    <property type="term" value="C:nucleus"/>
    <property type="evidence" value="ECO:0007669"/>
    <property type="project" value="UniProtKB-SubCell"/>
</dbReference>
<name>A0AAN7PQF0_9COLE</name>
<dbReference type="InterPro" id="IPR019361">
    <property type="entry name" value="HPF1"/>
</dbReference>
<dbReference type="EMBL" id="JARPUR010000001">
    <property type="protein sequence ID" value="KAK4886626.1"/>
    <property type="molecule type" value="Genomic_DNA"/>
</dbReference>
<keyword evidence="7" id="KW-0812">Transmembrane</keyword>
<feature type="compositionally biased region" description="Polar residues" evidence="6">
    <location>
        <begin position="842"/>
        <end position="860"/>
    </location>
</feature>
<evidence type="ECO:0000256" key="4">
    <source>
        <dbReference type="ARBA" id="ARBA00022454"/>
    </source>
</evidence>
<proteinExistence type="inferred from homology"/>
<comment type="subcellular location">
    <subcellularLocation>
        <location evidence="2">Chromosome</location>
    </subcellularLocation>
    <subcellularLocation>
        <location evidence="1">Nucleus</location>
    </subcellularLocation>
</comment>
<feature type="transmembrane region" description="Helical" evidence="7">
    <location>
        <begin position="420"/>
        <end position="439"/>
    </location>
</feature>
<dbReference type="Pfam" id="PF10228">
    <property type="entry name" value="HPF1"/>
    <property type="match status" value="1"/>
</dbReference>
<dbReference type="PANTHER" id="PTHR13386">
    <property type="entry name" value="HISTONE PARYLATION FACTOR 1"/>
    <property type="match status" value="1"/>
</dbReference>
<keyword evidence="4" id="KW-0158">Chromosome</keyword>
<dbReference type="GO" id="GO:0042393">
    <property type="term" value="F:histone binding"/>
    <property type="evidence" value="ECO:0007669"/>
    <property type="project" value="InterPro"/>
</dbReference>
<evidence type="ECO:0000259" key="8">
    <source>
        <dbReference type="Pfam" id="PF10283"/>
    </source>
</evidence>
<keyword evidence="7" id="KW-1133">Transmembrane helix</keyword>
<comment type="similarity">
    <text evidence="3">Belongs to the HPF1 family.</text>
</comment>
<comment type="caution">
    <text evidence="9">The sequence shown here is derived from an EMBL/GenBank/DDBJ whole genome shotgun (WGS) entry which is preliminary data.</text>
</comment>
<protein>
    <recommendedName>
        <fullName evidence="8">PBZ-type domain-containing protein</fullName>
    </recommendedName>
</protein>
<accession>A0AAN7PQF0</accession>
<feature type="region of interest" description="Disordered" evidence="6">
    <location>
        <begin position="831"/>
        <end position="860"/>
    </location>
</feature>
<dbReference type="GO" id="GO:0006974">
    <property type="term" value="P:DNA damage response"/>
    <property type="evidence" value="ECO:0007669"/>
    <property type="project" value="InterPro"/>
</dbReference>
<dbReference type="GO" id="GO:0072572">
    <property type="term" value="F:poly-ADP-D-ribose binding"/>
    <property type="evidence" value="ECO:0007669"/>
    <property type="project" value="TreeGrafter"/>
</dbReference>
<keyword evidence="10" id="KW-1185">Reference proteome</keyword>
<feature type="region of interest" description="Disordered" evidence="6">
    <location>
        <begin position="672"/>
        <end position="716"/>
    </location>
</feature>
<dbReference type="PANTHER" id="PTHR13386:SF1">
    <property type="entry name" value="HISTONE PARYLATION FACTOR 1"/>
    <property type="match status" value="1"/>
</dbReference>
<evidence type="ECO:0000313" key="9">
    <source>
        <dbReference type="EMBL" id="KAK4886626.1"/>
    </source>
</evidence>
<dbReference type="AlphaFoldDB" id="A0AAN7PQF0"/>
<evidence type="ECO:0000256" key="3">
    <source>
        <dbReference type="ARBA" id="ARBA00010803"/>
    </source>
</evidence>
<evidence type="ECO:0000256" key="7">
    <source>
        <dbReference type="SAM" id="Phobius"/>
    </source>
</evidence>
<evidence type="ECO:0000256" key="6">
    <source>
        <dbReference type="SAM" id="MobiDB-lite"/>
    </source>
</evidence>